<gene>
    <name evidence="2" type="ORF">VSS16_05215</name>
</gene>
<organism evidence="2 3">
    <name type="scientific">Streptomyces broussonetiae</name>
    <dbReference type="NCBI Taxonomy" id="2686304"/>
    <lineage>
        <taxon>Bacteria</taxon>
        <taxon>Bacillati</taxon>
        <taxon>Actinomycetota</taxon>
        <taxon>Actinomycetes</taxon>
        <taxon>Kitasatosporales</taxon>
        <taxon>Streptomycetaceae</taxon>
        <taxon>Streptomyces</taxon>
    </lineage>
</organism>
<comment type="caution">
    <text evidence="2">The sequence shown here is derived from an EMBL/GenBank/DDBJ whole genome shotgun (WGS) entry which is preliminary data.</text>
</comment>
<evidence type="ECO:0000256" key="1">
    <source>
        <dbReference type="SAM" id="MobiDB-lite"/>
    </source>
</evidence>
<dbReference type="EMBL" id="JAYMRP010000003">
    <property type="protein sequence ID" value="MFB8772134.1"/>
    <property type="molecule type" value="Genomic_DNA"/>
</dbReference>
<sequence length="94" mass="10373">MTNQPTPLTPDQVNAIVRDMDDPRYPTQITVYCDHCGVEDTGEYMVSAEMTPTERLAVAREHLVKNKGWQHDADTGDDFCPTHAAPAAENGTGR</sequence>
<reference evidence="2 3" key="1">
    <citation type="submission" date="2024-01" db="EMBL/GenBank/DDBJ databases">
        <title>Genome mining of biosynthetic gene clusters to explore secondary metabolites of Streptomyces sp.</title>
        <authorList>
            <person name="Baig A."/>
            <person name="Ajitkumar Shintre N."/>
            <person name="Kumar H."/>
            <person name="Anbarasu A."/>
            <person name="Ramaiah S."/>
        </authorList>
    </citation>
    <scope>NUCLEOTIDE SEQUENCE [LARGE SCALE GENOMIC DNA]</scope>
    <source>
        <strain evidence="2 3">A57</strain>
    </source>
</reference>
<name>A0ABV5E5M7_9ACTN</name>
<accession>A0ABV5E5M7</accession>
<dbReference type="RefSeq" id="WP_376731115.1">
    <property type="nucleotide sequence ID" value="NZ_JAYMRP010000003.1"/>
</dbReference>
<feature type="region of interest" description="Disordered" evidence="1">
    <location>
        <begin position="69"/>
        <end position="94"/>
    </location>
</feature>
<evidence type="ECO:0000313" key="2">
    <source>
        <dbReference type="EMBL" id="MFB8772134.1"/>
    </source>
</evidence>
<protein>
    <submittedName>
        <fullName evidence="2">Uncharacterized protein</fullName>
    </submittedName>
</protein>
<keyword evidence="3" id="KW-1185">Reference proteome</keyword>
<proteinExistence type="predicted"/>
<dbReference type="Proteomes" id="UP001585080">
    <property type="component" value="Unassembled WGS sequence"/>
</dbReference>
<evidence type="ECO:0000313" key="3">
    <source>
        <dbReference type="Proteomes" id="UP001585080"/>
    </source>
</evidence>